<dbReference type="GO" id="GO:0006874">
    <property type="term" value="P:intracellular calcium ion homeostasis"/>
    <property type="evidence" value="ECO:0007669"/>
    <property type="project" value="TreeGrafter"/>
</dbReference>
<organism evidence="7">
    <name type="scientific">bioreactor metagenome</name>
    <dbReference type="NCBI Taxonomy" id="1076179"/>
    <lineage>
        <taxon>unclassified sequences</taxon>
        <taxon>metagenomes</taxon>
        <taxon>ecological metagenomes</taxon>
    </lineage>
</organism>
<name>A0A644ZZ33_9ZZZZ</name>
<evidence type="ECO:0000256" key="2">
    <source>
        <dbReference type="ARBA" id="ARBA00022692"/>
    </source>
</evidence>
<comment type="subcellular location">
    <subcellularLocation>
        <location evidence="1">Membrane</location>
        <topology evidence="1">Multi-pass membrane protein</topology>
    </subcellularLocation>
</comment>
<dbReference type="GO" id="GO:0005262">
    <property type="term" value="F:calcium channel activity"/>
    <property type="evidence" value="ECO:0007669"/>
    <property type="project" value="TreeGrafter"/>
</dbReference>
<dbReference type="PANTHER" id="PTHR10846:SF8">
    <property type="entry name" value="INNER MEMBRANE PROTEIN YRBG"/>
    <property type="match status" value="1"/>
</dbReference>
<dbReference type="InterPro" id="IPR004837">
    <property type="entry name" value="NaCa_Exmemb"/>
</dbReference>
<dbReference type="PANTHER" id="PTHR10846">
    <property type="entry name" value="SODIUM/POTASSIUM/CALCIUM EXCHANGER"/>
    <property type="match status" value="1"/>
</dbReference>
<dbReference type="AlphaFoldDB" id="A0A644ZZ33"/>
<evidence type="ECO:0000259" key="6">
    <source>
        <dbReference type="Pfam" id="PF01699"/>
    </source>
</evidence>
<keyword evidence="3 5" id="KW-1133">Transmembrane helix</keyword>
<dbReference type="EMBL" id="VSSQ01011140">
    <property type="protein sequence ID" value="MPM46102.1"/>
    <property type="molecule type" value="Genomic_DNA"/>
</dbReference>
<dbReference type="GO" id="GO:0005886">
    <property type="term" value="C:plasma membrane"/>
    <property type="evidence" value="ECO:0007669"/>
    <property type="project" value="TreeGrafter"/>
</dbReference>
<evidence type="ECO:0000256" key="1">
    <source>
        <dbReference type="ARBA" id="ARBA00004141"/>
    </source>
</evidence>
<dbReference type="InterPro" id="IPR004481">
    <property type="entry name" value="K/Na/Ca-exchanger"/>
</dbReference>
<feature type="transmembrane region" description="Helical" evidence="5">
    <location>
        <begin position="89"/>
        <end position="109"/>
    </location>
</feature>
<dbReference type="Pfam" id="PF01699">
    <property type="entry name" value="Na_Ca_ex"/>
    <property type="match status" value="1"/>
</dbReference>
<sequence>MPASLFVIALPVLLVMDGSLSKTDAWSTILLFVLLVLGMQQKKQNVFEKVRRFSNKTRLKLGKELLRILFAVAIIFIASRILVEQTLFFAEWLGVSPFLLSLLFIAFGTNLPELSLVIRSLFLKNNQVAFGDYIGSAAFNTLILGGLTLLYGEKVLLNHNYLYSLLFLLGGLTLFYWFARSKNTLSRMEGLVLLIWYALFLYFEIQSFA</sequence>
<feature type="transmembrane region" description="Helical" evidence="5">
    <location>
        <begin position="25"/>
        <end position="43"/>
    </location>
</feature>
<dbReference type="Gene3D" id="1.20.1420.30">
    <property type="entry name" value="NCX, central ion-binding region"/>
    <property type="match status" value="1"/>
</dbReference>
<comment type="caution">
    <text evidence="7">The sequence shown here is derived from an EMBL/GenBank/DDBJ whole genome shotgun (WGS) entry which is preliminary data.</text>
</comment>
<feature type="transmembrane region" description="Helical" evidence="5">
    <location>
        <begin position="130"/>
        <end position="149"/>
    </location>
</feature>
<keyword evidence="2 5" id="KW-0812">Transmembrane</keyword>
<evidence type="ECO:0000256" key="4">
    <source>
        <dbReference type="ARBA" id="ARBA00023136"/>
    </source>
</evidence>
<feature type="domain" description="Sodium/calcium exchanger membrane region" evidence="6">
    <location>
        <begin position="66"/>
        <end position="204"/>
    </location>
</feature>
<evidence type="ECO:0000313" key="7">
    <source>
        <dbReference type="EMBL" id="MPM46102.1"/>
    </source>
</evidence>
<feature type="transmembrane region" description="Helical" evidence="5">
    <location>
        <begin position="64"/>
        <end position="83"/>
    </location>
</feature>
<evidence type="ECO:0000256" key="5">
    <source>
        <dbReference type="SAM" id="Phobius"/>
    </source>
</evidence>
<proteinExistence type="predicted"/>
<feature type="transmembrane region" description="Helical" evidence="5">
    <location>
        <begin position="161"/>
        <end position="179"/>
    </location>
</feature>
<accession>A0A644ZZ33</accession>
<keyword evidence="4 5" id="KW-0472">Membrane</keyword>
<feature type="transmembrane region" description="Helical" evidence="5">
    <location>
        <begin position="191"/>
        <end position="208"/>
    </location>
</feature>
<dbReference type="InterPro" id="IPR044880">
    <property type="entry name" value="NCX_ion-bd_dom_sf"/>
</dbReference>
<gene>
    <name evidence="7" type="primary">yrbG_10</name>
    <name evidence="7" type="ORF">SDC9_92800</name>
</gene>
<evidence type="ECO:0000256" key="3">
    <source>
        <dbReference type="ARBA" id="ARBA00022989"/>
    </source>
</evidence>
<reference evidence="7" key="1">
    <citation type="submission" date="2019-08" db="EMBL/GenBank/DDBJ databases">
        <authorList>
            <person name="Kucharzyk K."/>
            <person name="Murdoch R.W."/>
            <person name="Higgins S."/>
            <person name="Loffler F."/>
        </authorList>
    </citation>
    <scope>NUCLEOTIDE SEQUENCE</scope>
</reference>
<dbReference type="GO" id="GO:0008273">
    <property type="term" value="F:calcium, potassium:sodium antiporter activity"/>
    <property type="evidence" value="ECO:0007669"/>
    <property type="project" value="TreeGrafter"/>
</dbReference>
<protein>
    <submittedName>
        <fullName evidence="7">Inner membrane protein YrbG</fullName>
    </submittedName>
</protein>